<sequence>MSPRVVAHLVLAALPLLSITAHVAGLVPMHVSAGIVIVPAAAVLVLLAVFSPAPEDRLVLDGLRWGLIATAVYDVFRLDTVALLGWWDDFIPTMGTWLLDVDPSEQVLGGVAGYVWRYAGDGGGLGVVFVTLAAATGLRRLGPRWTVGAAVLFAVGPTWGGLMATVLLPRGQTLMFALTPVTVTLSFLGHVVFGLVLGLGTWRLRGIEERWSGPLLVDLPALLRRRTPVPDDEPVRALRPVPPVREPYDPYAADPLPLDPWRPAPFEDPAPTGEVAVLPWGSHRSSGRSPDVTARSAWSASR</sequence>
<dbReference type="EMBL" id="JBBEGN010000001">
    <property type="protein sequence ID" value="MEJ2866996.1"/>
    <property type="molecule type" value="Genomic_DNA"/>
</dbReference>
<feature type="transmembrane region" description="Helical" evidence="2">
    <location>
        <begin position="147"/>
        <end position="168"/>
    </location>
</feature>
<keyword evidence="2" id="KW-0812">Transmembrane</keyword>
<evidence type="ECO:0000313" key="3">
    <source>
        <dbReference type="EMBL" id="MEJ2866996.1"/>
    </source>
</evidence>
<comment type="caution">
    <text evidence="3">The sequence shown here is derived from an EMBL/GenBank/DDBJ whole genome shotgun (WGS) entry which is preliminary data.</text>
</comment>
<dbReference type="RefSeq" id="WP_337693602.1">
    <property type="nucleotide sequence ID" value="NZ_JBBEGN010000001.1"/>
</dbReference>
<feature type="transmembrane region" description="Helical" evidence="2">
    <location>
        <begin position="65"/>
        <end position="87"/>
    </location>
</feature>
<reference evidence="3 4" key="1">
    <citation type="submission" date="2024-03" db="EMBL/GenBank/DDBJ databases">
        <title>Actinomycetospora sp. OC33-EN08, a novel actinomycete isolated from wild orchid (Aerides multiflora).</title>
        <authorList>
            <person name="Suriyachadkun C."/>
        </authorList>
    </citation>
    <scope>NUCLEOTIDE SEQUENCE [LARGE SCALE GENOMIC DNA]</scope>
    <source>
        <strain evidence="3 4">OC33-EN08</strain>
    </source>
</reference>
<gene>
    <name evidence="3" type="ORF">WCD74_04420</name>
</gene>
<keyword evidence="4" id="KW-1185">Reference proteome</keyword>
<feature type="transmembrane region" description="Helical" evidence="2">
    <location>
        <begin position="174"/>
        <end position="200"/>
    </location>
</feature>
<protein>
    <submittedName>
        <fullName evidence="3">Uncharacterized protein</fullName>
    </submittedName>
</protein>
<proteinExistence type="predicted"/>
<evidence type="ECO:0000313" key="4">
    <source>
        <dbReference type="Proteomes" id="UP001385809"/>
    </source>
</evidence>
<feature type="transmembrane region" description="Helical" evidence="2">
    <location>
        <begin position="115"/>
        <end position="135"/>
    </location>
</feature>
<feature type="region of interest" description="Disordered" evidence="1">
    <location>
        <begin position="262"/>
        <end position="302"/>
    </location>
</feature>
<evidence type="ECO:0000256" key="1">
    <source>
        <dbReference type="SAM" id="MobiDB-lite"/>
    </source>
</evidence>
<feature type="transmembrane region" description="Helical" evidence="2">
    <location>
        <begin position="31"/>
        <end position="53"/>
    </location>
</feature>
<dbReference type="Proteomes" id="UP001385809">
    <property type="component" value="Unassembled WGS sequence"/>
</dbReference>
<keyword evidence="2" id="KW-0472">Membrane</keyword>
<evidence type="ECO:0000256" key="2">
    <source>
        <dbReference type="SAM" id="Phobius"/>
    </source>
</evidence>
<accession>A0ABU8MIH9</accession>
<organism evidence="3 4">
    <name type="scientific">Actinomycetospora aurantiaca</name>
    <dbReference type="NCBI Taxonomy" id="3129233"/>
    <lineage>
        <taxon>Bacteria</taxon>
        <taxon>Bacillati</taxon>
        <taxon>Actinomycetota</taxon>
        <taxon>Actinomycetes</taxon>
        <taxon>Pseudonocardiales</taxon>
        <taxon>Pseudonocardiaceae</taxon>
        <taxon>Actinomycetospora</taxon>
    </lineage>
</organism>
<keyword evidence="2" id="KW-1133">Transmembrane helix</keyword>
<name>A0ABU8MIH9_9PSEU</name>